<proteinExistence type="predicted"/>
<dbReference type="Proteomes" id="UP000694255">
    <property type="component" value="Unassembled WGS sequence"/>
</dbReference>
<sequence>MLLLLVNVLLTIVTMTTATPVPANLSLRPTISSGTQASRTYSTLIPSYTPLAPILKKRTIKEPDRIAFNNENDIRLNKVKNSGTAKIWKGLKNADDNVKNEDYEFYAHQLG</sequence>
<dbReference type="AlphaFoldDB" id="A0A8J5US48"/>
<keyword evidence="3" id="KW-1185">Reference proteome</keyword>
<evidence type="ECO:0000256" key="1">
    <source>
        <dbReference type="SAM" id="SignalP"/>
    </source>
</evidence>
<gene>
    <name evidence="2" type="ORF">J8A68_006099</name>
</gene>
<dbReference type="OrthoDB" id="4010567at2759"/>
<keyword evidence="1" id="KW-0732">Signal</keyword>
<evidence type="ECO:0008006" key="4">
    <source>
        <dbReference type="Google" id="ProtNLM"/>
    </source>
</evidence>
<evidence type="ECO:0000313" key="2">
    <source>
        <dbReference type="EMBL" id="KAG7660395.1"/>
    </source>
</evidence>
<protein>
    <recommendedName>
        <fullName evidence="4">RxLR effector protein</fullName>
    </recommendedName>
</protein>
<name>A0A8J5US48_9ASCO</name>
<evidence type="ECO:0000313" key="3">
    <source>
        <dbReference type="Proteomes" id="UP000694255"/>
    </source>
</evidence>
<feature type="chain" id="PRO_5035203551" description="RxLR effector protein" evidence="1">
    <location>
        <begin position="19"/>
        <end position="111"/>
    </location>
</feature>
<accession>A0A8J5US48</accession>
<reference evidence="2 3" key="1">
    <citation type="journal article" date="2021" name="DNA Res.">
        <title>Genome analysis of Candida subhashii reveals its hybrid nature and dual mitochondrial genome conformations.</title>
        <authorList>
            <person name="Mixao V."/>
            <person name="Hegedusova E."/>
            <person name="Saus E."/>
            <person name="Pryszcz L.P."/>
            <person name="Cillingova A."/>
            <person name="Nosek J."/>
            <person name="Gabaldon T."/>
        </authorList>
    </citation>
    <scope>NUCLEOTIDE SEQUENCE [LARGE SCALE GENOMIC DNA]</scope>
    <source>
        <strain evidence="2 3">CBS 10753</strain>
    </source>
</reference>
<organism evidence="2 3">
    <name type="scientific">[Candida] subhashii</name>
    <dbReference type="NCBI Taxonomy" id="561895"/>
    <lineage>
        <taxon>Eukaryota</taxon>
        <taxon>Fungi</taxon>
        <taxon>Dikarya</taxon>
        <taxon>Ascomycota</taxon>
        <taxon>Saccharomycotina</taxon>
        <taxon>Pichiomycetes</taxon>
        <taxon>Debaryomycetaceae</taxon>
        <taxon>Spathaspora</taxon>
    </lineage>
</organism>
<dbReference type="EMBL" id="JAGSYN010000311">
    <property type="protein sequence ID" value="KAG7660395.1"/>
    <property type="molecule type" value="Genomic_DNA"/>
</dbReference>
<dbReference type="GeneID" id="73472898"/>
<comment type="caution">
    <text evidence="2">The sequence shown here is derived from an EMBL/GenBank/DDBJ whole genome shotgun (WGS) entry which is preliminary data.</text>
</comment>
<feature type="signal peptide" evidence="1">
    <location>
        <begin position="1"/>
        <end position="18"/>
    </location>
</feature>
<dbReference type="RefSeq" id="XP_049260629.1">
    <property type="nucleotide sequence ID" value="XM_049410236.1"/>
</dbReference>